<dbReference type="GO" id="GO:0005542">
    <property type="term" value="F:folic acid binding"/>
    <property type="evidence" value="ECO:0007669"/>
    <property type="project" value="InterPro"/>
</dbReference>
<name>A0A7S4RD53_9DINO</name>
<evidence type="ECO:0000259" key="1">
    <source>
        <dbReference type="SMART" id="SM01222"/>
    </source>
</evidence>
<dbReference type="InterPro" id="IPR037064">
    <property type="entry name" value="Formiminotransferase_N_sf"/>
</dbReference>
<dbReference type="InterPro" id="IPR012886">
    <property type="entry name" value="Formiminotransferase_N"/>
</dbReference>
<accession>A0A7S4RD53</accession>
<evidence type="ECO:0000313" key="2">
    <source>
        <dbReference type="EMBL" id="CAE4610912.1"/>
    </source>
</evidence>
<dbReference type="PANTHER" id="PTHR12234">
    <property type="entry name" value="FORMIMINOTRANSFERASE-CYCLODEAMINASE"/>
    <property type="match status" value="1"/>
</dbReference>
<dbReference type="SMART" id="SM01222">
    <property type="entry name" value="FTCD_N"/>
    <property type="match status" value="1"/>
</dbReference>
<dbReference type="AlphaFoldDB" id="A0A7S4RD53"/>
<dbReference type="InterPro" id="IPR051623">
    <property type="entry name" value="FTCD"/>
</dbReference>
<proteinExistence type="predicted"/>
<dbReference type="Pfam" id="PF07837">
    <property type="entry name" value="FTCD_N"/>
    <property type="match status" value="1"/>
</dbReference>
<dbReference type="Gene3D" id="3.30.70.670">
    <property type="entry name" value="Formiminotransferase, C-terminal subdomain"/>
    <property type="match status" value="1"/>
</dbReference>
<protein>
    <recommendedName>
        <fullName evidence="1">Formiminotransferase N-terminal subdomain domain-containing protein</fullName>
    </recommendedName>
</protein>
<organism evidence="2">
    <name type="scientific">Alexandrium monilatum</name>
    <dbReference type="NCBI Taxonomy" id="311494"/>
    <lineage>
        <taxon>Eukaryota</taxon>
        <taxon>Sar</taxon>
        <taxon>Alveolata</taxon>
        <taxon>Dinophyceae</taxon>
        <taxon>Gonyaulacales</taxon>
        <taxon>Pyrocystaceae</taxon>
        <taxon>Alexandrium</taxon>
    </lineage>
</organism>
<dbReference type="GO" id="GO:0016740">
    <property type="term" value="F:transferase activity"/>
    <property type="evidence" value="ECO:0007669"/>
    <property type="project" value="InterPro"/>
</dbReference>
<dbReference type="Gene3D" id="3.30.990.10">
    <property type="entry name" value="Formiminotransferase, N-terminal subdomain"/>
    <property type="match status" value="1"/>
</dbReference>
<dbReference type="PANTHER" id="PTHR12234:SF1">
    <property type="entry name" value="FORMIMINOTRANSFERASE N-TERMINAL SUBDOMAIN-CONTAINING PROTEIN"/>
    <property type="match status" value="1"/>
</dbReference>
<reference evidence="2" key="1">
    <citation type="submission" date="2021-01" db="EMBL/GenBank/DDBJ databases">
        <authorList>
            <person name="Corre E."/>
            <person name="Pelletier E."/>
            <person name="Niang G."/>
            <person name="Scheremetjew M."/>
            <person name="Finn R."/>
            <person name="Kale V."/>
            <person name="Holt S."/>
            <person name="Cochrane G."/>
            <person name="Meng A."/>
            <person name="Brown T."/>
            <person name="Cohen L."/>
        </authorList>
    </citation>
    <scope>NUCLEOTIDE SEQUENCE</scope>
    <source>
        <strain evidence="2">CCMP3105</strain>
    </source>
</reference>
<dbReference type="SUPFAM" id="SSF55116">
    <property type="entry name" value="Formiminotransferase domain of formiminotransferase-cyclodeaminase"/>
    <property type="match status" value="1"/>
</dbReference>
<dbReference type="InterPro" id="IPR022384">
    <property type="entry name" value="FormiminoTrfase_cat_dom_sf"/>
</dbReference>
<dbReference type="InterPro" id="IPR037070">
    <property type="entry name" value="Formiminotransferase_C_sf"/>
</dbReference>
<gene>
    <name evidence="2" type="ORF">AMON00008_LOCUS33768</name>
</gene>
<sequence length="317" mass="33210">MTAVRAAASAAAGALARSTVAARRAIAAHVYVSEGRDAALLADLAAAGAATGARLANEFADVAYHRAGITLTSVEDGVLEAGVVAVCHEALRRLDLRSHIASHPRLGTVDHVALNPLGEASCEEAGELAARLGRRLGGSRPGPAVPVYLYGAARADGRPLDELRRHLGYFGGARGGEWAGLSEEMAAAIRALAPDFGPREPDPRHGAVVIGAVPWVHNYNILVTGTELSQDDLMARCRRVARAVSSRGGGPPAVQTMALLHERGVEVACNLLDVSRTPPAEVLARVEALCAEEFLTVDSHYFTNKRPDEVLVLATPP</sequence>
<feature type="non-terminal residue" evidence="2">
    <location>
        <position position="317"/>
    </location>
</feature>
<feature type="domain" description="Formiminotransferase N-terminal subdomain" evidence="1">
    <location>
        <begin position="24"/>
        <end position="214"/>
    </location>
</feature>
<dbReference type="EMBL" id="HBNR01048394">
    <property type="protein sequence ID" value="CAE4610912.1"/>
    <property type="molecule type" value="Transcribed_RNA"/>
</dbReference>